<evidence type="ECO:0000313" key="3">
    <source>
        <dbReference type="Proteomes" id="UP000437748"/>
    </source>
</evidence>
<dbReference type="PANTHER" id="PTHR36220">
    <property type="entry name" value="UNNAMED PRODUCT"/>
    <property type="match status" value="1"/>
</dbReference>
<reference evidence="2 3" key="1">
    <citation type="submission" date="2019-10" db="EMBL/GenBank/DDBJ databases">
        <title>New species of Slilvanegrellaceae.</title>
        <authorList>
            <person name="Pitt A."/>
            <person name="Hahn M.W."/>
        </authorList>
    </citation>
    <scope>NUCLEOTIDE SEQUENCE [LARGE SCALE GENOMIC DNA]</scope>
    <source>
        <strain evidence="2 3">SP-Ram-0.45-NSY-1</strain>
    </source>
</reference>
<dbReference type="EMBL" id="WFLM01000001">
    <property type="protein sequence ID" value="KAB8040442.1"/>
    <property type="molecule type" value="Genomic_DNA"/>
</dbReference>
<dbReference type="Proteomes" id="UP000437748">
    <property type="component" value="Unassembled WGS sequence"/>
</dbReference>
<protein>
    <submittedName>
        <fullName evidence="2">Uncharacterized protein</fullName>
    </submittedName>
</protein>
<proteinExistence type="predicted"/>
<gene>
    <name evidence="2" type="ORF">GCL60_00575</name>
</gene>
<dbReference type="InterPro" id="IPR028994">
    <property type="entry name" value="Integrin_alpha_N"/>
</dbReference>
<organism evidence="2 3">
    <name type="scientific">Silvanigrella paludirubra</name>
    <dbReference type="NCBI Taxonomy" id="2499159"/>
    <lineage>
        <taxon>Bacteria</taxon>
        <taxon>Pseudomonadati</taxon>
        <taxon>Bdellovibrionota</taxon>
        <taxon>Oligoflexia</taxon>
        <taxon>Silvanigrellales</taxon>
        <taxon>Silvanigrellaceae</taxon>
        <taxon>Silvanigrella</taxon>
    </lineage>
</organism>
<name>A0A6N6VZ02_9BACT</name>
<dbReference type="PANTHER" id="PTHR36220:SF1">
    <property type="entry name" value="GAMMA TUBULIN COMPLEX COMPONENT C-TERMINAL DOMAIN-CONTAINING PROTEIN"/>
    <property type="match status" value="1"/>
</dbReference>
<dbReference type="AlphaFoldDB" id="A0A6N6VZ02"/>
<keyword evidence="3" id="KW-1185">Reference proteome</keyword>
<dbReference type="OrthoDB" id="310143at2"/>
<dbReference type="RefSeq" id="WP_153417957.1">
    <property type="nucleotide sequence ID" value="NZ_WFLM01000001.1"/>
</dbReference>
<evidence type="ECO:0000256" key="1">
    <source>
        <dbReference type="SAM" id="MobiDB-lite"/>
    </source>
</evidence>
<feature type="region of interest" description="Disordered" evidence="1">
    <location>
        <begin position="37"/>
        <end position="59"/>
    </location>
</feature>
<comment type="caution">
    <text evidence="2">The sequence shown here is derived from an EMBL/GenBank/DDBJ whole genome shotgun (WGS) entry which is preliminary data.</text>
</comment>
<dbReference type="PROSITE" id="PS51257">
    <property type="entry name" value="PROKAR_LIPOPROTEIN"/>
    <property type="match status" value="1"/>
</dbReference>
<accession>A0A6N6VZ02</accession>
<sequence length="711" mass="76775">MHFPIKTQQTIKYKFFISAVFLTTLFTISSCSQGGGSSGSGGGNSQNTSANVINENPPPNTQNYLLIGSKGRGGKGAVFKCNLDGTQCAEFIGGNIPFISSEPTAKSIKLTKGDNFGSSISGNQNFIYIGSEGKSGQNQYYKPDSTSPNGTVYKCDLTGKNCIQFDTDTMKLITNDNFGSSLFATKDKIYIGAPGRDSGDTVPTMSANYKDDIGAVFQYDLNGINASEFIAGKNQTSKIKSQLNRLDHLGTSIFVTNSNIFIGAKDKNGGNGAVFKCDLSGDNCVAYKTDNLNLITNDNFGTSLSGNGVNLFVGAIGRDSGSTSQSNLYDTGSIFKCDFNVGNCIAFLGGQNQESRKQLDLSVNDNFGSSVIATSDSIYIGAMGRKTDADKRTGAVFKCNIDGSGCVELIAGKSKINTSDSLGLKEGDLFGSSITIVNLPISEASHVLNENCSDLKVIANDVINNTKVTLCNLLVDANKSNSSFVNAYSKMNATTVILNDSQGSLRQIDSKTGSYIGAGSVYEYWGVRDWISSNPNDAYNTHKKIVAFGEIANSIPQIGNIWKGIWDIRFVDEKGNILKANSLTMGTYSGHNANYGIEKTLDPFYVANIFAAFVINTNEKENLYFLKKDGNYDILDTDKYNIIGNGKLNELFNMLPPNEVNAINFTIKLNDKIALFRKTNNNQFPGYYLISINDIIQNNPKAKVTYVQLAD</sequence>
<evidence type="ECO:0000313" key="2">
    <source>
        <dbReference type="EMBL" id="KAB8040442.1"/>
    </source>
</evidence>
<dbReference type="Gene3D" id="2.130.10.130">
    <property type="entry name" value="Integrin alpha, N-terminal"/>
    <property type="match status" value="1"/>
</dbReference>